<protein>
    <submittedName>
        <fullName evidence="2">Uncharacterized protein</fullName>
    </submittedName>
</protein>
<name>A0ABR2ZCW5_9AGAR</name>
<evidence type="ECO:0000313" key="2">
    <source>
        <dbReference type="EMBL" id="KAL0058824.1"/>
    </source>
</evidence>
<evidence type="ECO:0000256" key="1">
    <source>
        <dbReference type="SAM" id="MobiDB-lite"/>
    </source>
</evidence>
<dbReference type="Proteomes" id="UP001437256">
    <property type="component" value="Unassembled WGS sequence"/>
</dbReference>
<feature type="compositionally biased region" description="Low complexity" evidence="1">
    <location>
        <begin position="147"/>
        <end position="158"/>
    </location>
</feature>
<gene>
    <name evidence="2" type="ORF">AAF712_014475</name>
</gene>
<feature type="compositionally biased region" description="Basic residues" evidence="1">
    <location>
        <begin position="1"/>
        <end position="22"/>
    </location>
</feature>
<reference evidence="2 3" key="1">
    <citation type="submission" date="2024-05" db="EMBL/GenBank/DDBJ databases">
        <title>A draft genome resource for the thread blight pathogen Marasmius tenuissimus strain MS-2.</title>
        <authorList>
            <person name="Yulfo-Soto G.E."/>
            <person name="Baruah I.K."/>
            <person name="Amoako-Attah I."/>
            <person name="Bukari Y."/>
            <person name="Meinhardt L.W."/>
            <person name="Bailey B.A."/>
            <person name="Cohen S.P."/>
        </authorList>
    </citation>
    <scope>NUCLEOTIDE SEQUENCE [LARGE SCALE GENOMIC DNA]</scope>
    <source>
        <strain evidence="2 3">MS-2</strain>
    </source>
</reference>
<accession>A0ABR2ZCW5</accession>
<feature type="compositionally biased region" description="Acidic residues" evidence="1">
    <location>
        <begin position="240"/>
        <end position="251"/>
    </location>
</feature>
<feature type="region of interest" description="Disordered" evidence="1">
    <location>
        <begin position="1"/>
        <end position="64"/>
    </location>
</feature>
<feature type="compositionally biased region" description="Basic residues" evidence="1">
    <location>
        <begin position="185"/>
        <end position="196"/>
    </location>
</feature>
<dbReference type="EMBL" id="JBBXMP010000272">
    <property type="protein sequence ID" value="KAL0058824.1"/>
    <property type="molecule type" value="Genomic_DNA"/>
</dbReference>
<sequence length="251" mass="27613">MSPRRRSPSPRRRSPSPRRPTRYFRSNSPYRRRTPPPFDTHSTDRGRSRGFGSPRPRYDGSRDAAGGVIMSEQNFNNTLSTLFQLATATQQALINIPHLQTPAHAQGSVIAPRTFERATSRDNSRVHGLYNRGRSQHSRGGRGGRGFSFHGRGASWSGRGRGPVLSSPLVSRISGPPAMANIPAQKKKARRSLKKKKAEDAPVASSSSTIPVQEDEPKDEFDEYLEEEEEQTATGWGDGGGDEDDSMGGML</sequence>
<proteinExistence type="predicted"/>
<feature type="region of interest" description="Disordered" evidence="1">
    <location>
        <begin position="118"/>
        <end position="251"/>
    </location>
</feature>
<feature type="compositionally biased region" description="Acidic residues" evidence="1">
    <location>
        <begin position="213"/>
        <end position="231"/>
    </location>
</feature>
<keyword evidence="3" id="KW-1185">Reference proteome</keyword>
<comment type="caution">
    <text evidence="2">The sequence shown here is derived from an EMBL/GenBank/DDBJ whole genome shotgun (WGS) entry which is preliminary data.</text>
</comment>
<organism evidence="2 3">
    <name type="scientific">Marasmius tenuissimus</name>
    <dbReference type="NCBI Taxonomy" id="585030"/>
    <lineage>
        <taxon>Eukaryota</taxon>
        <taxon>Fungi</taxon>
        <taxon>Dikarya</taxon>
        <taxon>Basidiomycota</taxon>
        <taxon>Agaricomycotina</taxon>
        <taxon>Agaricomycetes</taxon>
        <taxon>Agaricomycetidae</taxon>
        <taxon>Agaricales</taxon>
        <taxon>Marasmiineae</taxon>
        <taxon>Marasmiaceae</taxon>
        <taxon>Marasmius</taxon>
    </lineage>
</organism>
<evidence type="ECO:0000313" key="3">
    <source>
        <dbReference type="Proteomes" id="UP001437256"/>
    </source>
</evidence>